<evidence type="ECO:0000313" key="3">
    <source>
        <dbReference type="Proteomes" id="UP000324585"/>
    </source>
</evidence>
<proteinExistence type="predicted"/>
<dbReference type="AlphaFoldDB" id="A0A5J4Z724"/>
<feature type="compositionally biased region" description="Low complexity" evidence="1">
    <location>
        <begin position="305"/>
        <end position="315"/>
    </location>
</feature>
<protein>
    <submittedName>
        <fullName evidence="2">Uncharacterized protein</fullName>
    </submittedName>
</protein>
<feature type="compositionally biased region" description="Polar residues" evidence="1">
    <location>
        <begin position="316"/>
        <end position="337"/>
    </location>
</feature>
<comment type="caution">
    <text evidence="2">The sequence shown here is derived from an EMBL/GenBank/DDBJ whole genome shotgun (WGS) entry which is preliminary data.</text>
</comment>
<evidence type="ECO:0000256" key="1">
    <source>
        <dbReference type="SAM" id="MobiDB-lite"/>
    </source>
</evidence>
<keyword evidence="3" id="KW-1185">Reference proteome</keyword>
<accession>A0A5J4Z724</accession>
<feature type="compositionally biased region" description="Basic and acidic residues" evidence="1">
    <location>
        <begin position="344"/>
        <end position="366"/>
    </location>
</feature>
<evidence type="ECO:0000313" key="2">
    <source>
        <dbReference type="EMBL" id="KAA8498960.1"/>
    </source>
</evidence>
<dbReference type="Proteomes" id="UP000324585">
    <property type="component" value="Unassembled WGS sequence"/>
</dbReference>
<sequence>MSSCPSAWACECAPPCMTEIRGTDVRSLGLGSLKEYVESVHPELAEQFGHEAGVTDRTNLLYEDDVDLVRDAMASIYRPLEVAVAQNDPRILWSDNVVIDRFGYYHQYTVWARLPEGMDLSRELGTPASELALHVLLCGAILRPNGSRCALNFDLVALLDFTSCPISPRFAIRFRSRTKVIKGAQEHMYPVTPLLVGLFVSAPESMLPRKALFFMKRLELGGQLHSKDMSITGGTSYAEAEDSEEARHQLALQENNAAKSWVIVCGMRALQHRIHAIAQREVETLSQMWGDAGLHLGNVGARAASSEAAQVASHARPNTTQSRRADSGANSGHSTGSEAGDDSSTARRDSSPARKKARHDDSPHGS</sequence>
<organism evidence="2 3">
    <name type="scientific">Porphyridium purpureum</name>
    <name type="common">Red alga</name>
    <name type="synonym">Porphyridium cruentum</name>
    <dbReference type="NCBI Taxonomy" id="35688"/>
    <lineage>
        <taxon>Eukaryota</taxon>
        <taxon>Rhodophyta</taxon>
        <taxon>Bangiophyceae</taxon>
        <taxon>Porphyridiales</taxon>
        <taxon>Porphyridiaceae</taxon>
        <taxon>Porphyridium</taxon>
    </lineage>
</organism>
<dbReference type="EMBL" id="VRMN01000001">
    <property type="protein sequence ID" value="KAA8498960.1"/>
    <property type="molecule type" value="Genomic_DNA"/>
</dbReference>
<feature type="region of interest" description="Disordered" evidence="1">
    <location>
        <begin position="305"/>
        <end position="366"/>
    </location>
</feature>
<reference evidence="3" key="1">
    <citation type="journal article" date="2019" name="Nat. Commun.">
        <title>Expansion of phycobilisome linker gene families in mesophilic red algae.</title>
        <authorList>
            <person name="Lee J."/>
            <person name="Kim D."/>
            <person name="Bhattacharya D."/>
            <person name="Yoon H.S."/>
        </authorList>
    </citation>
    <scope>NUCLEOTIDE SEQUENCE [LARGE SCALE GENOMIC DNA]</scope>
    <source>
        <strain evidence="3">CCMP 1328</strain>
    </source>
</reference>
<name>A0A5J4Z724_PORPP</name>
<gene>
    <name evidence="2" type="ORF">FVE85_6545</name>
</gene>